<evidence type="ECO:0000256" key="1">
    <source>
        <dbReference type="SAM" id="Coils"/>
    </source>
</evidence>
<keyword evidence="4" id="KW-1185">Reference proteome</keyword>
<dbReference type="OrthoDB" id="3229088at2759"/>
<dbReference type="InterPro" id="IPR036047">
    <property type="entry name" value="F-box-like_dom_sf"/>
</dbReference>
<dbReference type="AlphaFoldDB" id="A0A0D0CKK3"/>
<gene>
    <name evidence="3" type="ORF">GYMLUDRAFT_95525</name>
</gene>
<dbReference type="EMBL" id="KN834764">
    <property type="protein sequence ID" value="KIK63429.1"/>
    <property type="molecule type" value="Genomic_DNA"/>
</dbReference>
<feature type="coiled-coil region" evidence="1">
    <location>
        <begin position="38"/>
        <end position="65"/>
    </location>
</feature>
<evidence type="ECO:0000313" key="4">
    <source>
        <dbReference type="Proteomes" id="UP000053593"/>
    </source>
</evidence>
<organism evidence="3 4">
    <name type="scientific">Collybiopsis luxurians FD-317 M1</name>
    <dbReference type="NCBI Taxonomy" id="944289"/>
    <lineage>
        <taxon>Eukaryota</taxon>
        <taxon>Fungi</taxon>
        <taxon>Dikarya</taxon>
        <taxon>Basidiomycota</taxon>
        <taxon>Agaricomycotina</taxon>
        <taxon>Agaricomycetes</taxon>
        <taxon>Agaricomycetidae</taxon>
        <taxon>Agaricales</taxon>
        <taxon>Marasmiineae</taxon>
        <taxon>Omphalotaceae</taxon>
        <taxon>Collybiopsis</taxon>
        <taxon>Collybiopsis luxurians</taxon>
    </lineage>
</organism>
<sequence length="578" mass="65958">MAQNAISLGEDDTARLNFLLSSNEPPSSLDIKLINGSIEMINQYLARLQMRIKQYQQQKLRYKSLLCGVRKLPAEILSEIFVLCTNPRPTIDERDDRCVLYPKPSDYPCRLSQVCRRWRDIAKSMPSLWSCISLPHYTPVAQTKYAGIVQRALELSRQSPLYLTLSISAFGNREQTHKKKIVEAVAGTLDDLMTQISRWRYFDFCAYAYCAELPATSFPAIPSSGAPNLIEACFSDWHHQDHASDAANWTTELLRASPNIRHIIFNALVPSLRVPDAAPISWVHLQTFEAQSGIQIDDLFTVFMSCPCLQTCDVSLDTKVEDPFTHQLEEGIALEHLRTLTIIYIREEQLPVLLRWLTLPSLKQLTLEGAGEMTDDWPDDLFTGLLIRSRCNLEALSLRDLSFSETELITYLQLPGLRDTLEVLEIDQWRTSMSTELLQMLTFKFPDPPPSPSLTLSSPPPPILELPKLKDVTFTINAMVQAVALRHFVASRWYEAARNDVPLPVARLKSIRVYLAVPYVPNVELSIEPIKRVFSRISLLHETQVHLIRHIIQSGPQEQEMYDGIQRLDRLPIHEWTI</sequence>
<dbReference type="SUPFAM" id="SSF81383">
    <property type="entry name" value="F-box domain"/>
    <property type="match status" value="1"/>
</dbReference>
<dbReference type="Pfam" id="PF12937">
    <property type="entry name" value="F-box-like"/>
    <property type="match status" value="1"/>
</dbReference>
<dbReference type="SUPFAM" id="SSF52047">
    <property type="entry name" value="RNI-like"/>
    <property type="match status" value="1"/>
</dbReference>
<proteinExistence type="predicted"/>
<accession>A0A0D0CKK3</accession>
<dbReference type="HOGENOM" id="CLU_018544_11_0_1"/>
<name>A0A0D0CKK3_9AGAR</name>
<reference evidence="3 4" key="1">
    <citation type="submission" date="2014-04" db="EMBL/GenBank/DDBJ databases">
        <title>Evolutionary Origins and Diversification of the Mycorrhizal Mutualists.</title>
        <authorList>
            <consortium name="DOE Joint Genome Institute"/>
            <consortium name="Mycorrhizal Genomics Consortium"/>
            <person name="Kohler A."/>
            <person name="Kuo A."/>
            <person name="Nagy L.G."/>
            <person name="Floudas D."/>
            <person name="Copeland A."/>
            <person name="Barry K.W."/>
            <person name="Cichocki N."/>
            <person name="Veneault-Fourrey C."/>
            <person name="LaButti K."/>
            <person name="Lindquist E.A."/>
            <person name="Lipzen A."/>
            <person name="Lundell T."/>
            <person name="Morin E."/>
            <person name="Murat C."/>
            <person name="Riley R."/>
            <person name="Ohm R."/>
            <person name="Sun H."/>
            <person name="Tunlid A."/>
            <person name="Henrissat B."/>
            <person name="Grigoriev I.V."/>
            <person name="Hibbett D.S."/>
            <person name="Martin F."/>
        </authorList>
    </citation>
    <scope>NUCLEOTIDE SEQUENCE [LARGE SCALE GENOMIC DNA]</scope>
    <source>
        <strain evidence="3 4">FD-317 M1</strain>
    </source>
</reference>
<dbReference type="Gene3D" id="3.80.10.10">
    <property type="entry name" value="Ribonuclease Inhibitor"/>
    <property type="match status" value="1"/>
</dbReference>
<feature type="domain" description="F-box" evidence="2">
    <location>
        <begin position="71"/>
        <end position="134"/>
    </location>
</feature>
<dbReference type="Gene3D" id="1.20.1280.50">
    <property type="match status" value="1"/>
</dbReference>
<evidence type="ECO:0000313" key="3">
    <source>
        <dbReference type="EMBL" id="KIK63429.1"/>
    </source>
</evidence>
<dbReference type="InterPro" id="IPR032675">
    <property type="entry name" value="LRR_dom_sf"/>
</dbReference>
<dbReference type="Proteomes" id="UP000053593">
    <property type="component" value="Unassembled WGS sequence"/>
</dbReference>
<evidence type="ECO:0000259" key="2">
    <source>
        <dbReference type="Pfam" id="PF12937"/>
    </source>
</evidence>
<dbReference type="InterPro" id="IPR001810">
    <property type="entry name" value="F-box_dom"/>
</dbReference>
<protein>
    <recommendedName>
        <fullName evidence="2">F-box domain-containing protein</fullName>
    </recommendedName>
</protein>
<keyword evidence="1" id="KW-0175">Coiled coil</keyword>